<accession>W9VUZ8</accession>
<evidence type="ECO:0000256" key="3">
    <source>
        <dbReference type="ARBA" id="ARBA00023002"/>
    </source>
</evidence>
<keyword evidence="1" id="KW-0285">Flavoprotein</keyword>
<keyword evidence="3" id="KW-0560">Oxidoreductase</keyword>
<organism evidence="4 5">
    <name type="scientific">Cladophialophora psammophila CBS 110553</name>
    <dbReference type="NCBI Taxonomy" id="1182543"/>
    <lineage>
        <taxon>Eukaryota</taxon>
        <taxon>Fungi</taxon>
        <taxon>Dikarya</taxon>
        <taxon>Ascomycota</taxon>
        <taxon>Pezizomycotina</taxon>
        <taxon>Eurotiomycetes</taxon>
        <taxon>Chaetothyriomycetidae</taxon>
        <taxon>Chaetothyriales</taxon>
        <taxon>Herpotrichiellaceae</taxon>
        <taxon>Cladophialophora</taxon>
    </lineage>
</organism>
<dbReference type="HOGENOM" id="CLU_038732_1_0_1"/>
<keyword evidence="5" id="KW-1185">Reference proteome</keyword>
<name>W9VUZ8_9EURO</name>
<proteinExistence type="predicted"/>
<dbReference type="PANTHER" id="PTHR32332">
    <property type="entry name" value="2-NITROPROPANE DIOXYGENASE"/>
    <property type="match status" value="1"/>
</dbReference>
<dbReference type="GeneID" id="19196950"/>
<dbReference type="STRING" id="1182543.W9VUZ8"/>
<dbReference type="Pfam" id="PF03060">
    <property type="entry name" value="NMO"/>
    <property type="match status" value="1"/>
</dbReference>
<dbReference type="GO" id="GO:0018580">
    <property type="term" value="F:nitronate monooxygenase activity"/>
    <property type="evidence" value="ECO:0007669"/>
    <property type="project" value="InterPro"/>
</dbReference>
<keyword evidence="2" id="KW-0288">FMN</keyword>
<reference evidence="4 5" key="1">
    <citation type="submission" date="2013-03" db="EMBL/GenBank/DDBJ databases">
        <title>The Genome Sequence of Cladophialophora psammophila CBS 110553.</title>
        <authorList>
            <consortium name="The Broad Institute Genomics Platform"/>
            <person name="Cuomo C."/>
            <person name="de Hoog S."/>
            <person name="Gorbushina A."/>
            <person name="Walker B."/>
            <person name="Young S.K."/>
            <person name="Zeng Q."/>
            <person name="Gargeya S."/>
            <person name="Fitzgerald M."/>
            <person name="Haas B."/>
            <person name="Abouelleil A."/>
            <person name="Allen A.W."/>
            <person name="Alvarado L."/>
            <person name="Arachchi H.M."/>
            <person name="Berlin A.M."/>
            <person name="Chapman S.B."/>
            <person name="Gainer-Dewar J."/>
            <person name="Goldberg J."/>
            <person name="Griggs A."/>
            <person name="Gujja S."/>
            <person name="Hansen M."/>
            <person name="Howarth C."/>
            <person name="Imamovic A."/>
            <person name="Ireland A."/>
            <person name="Larimer J."/>
            <person name="McCowan C."/>
            <person name="Murphy C."/>
            <person name="Pearson M."/>
            <person name="Poon T.W."/>
            <person name="Priest M."/>
            <person name="Roberts A."/>
            <person name="Saif S."/>
            <person name="Shea T."/>
            <person name="Sisk P."/>
            <person name="Sykes S."/>
            <person name="Wortman J."/>
            <person name="Nusbaum C."/>
            <person name="Birren B."/>
        </authorList>
    </citation>
    <scope>NUCLEOTIDE SEQUENCE [LARGE SCALE GENOMIC DNA]</scope>
    <source>
        <strain evidence="4 5">CBS 110553</strain>
    </source>
</reference>
<dbReference type="RefSeq" id="XP_007751023.1">
    <property type="nucleotide sequence ID" value="XM_007752833.1"/>
</dbReference>
<dbReference type="InterPro" id="IPR004136">
    <property type="entry name" value="NMO"/>
</dbReference>
<dbReference type="OrthoDB" id="412383at2759"/>
<dbReference type="eggNOG" id="ENOG502QQW7">
    <property type="taxonomic scope" value="Eukaryota"/>
</dbReference>
<dbReference type="EMBL" id="AMGX01000032">
    <property type="protein sequence ID" value="EXJ59383.1"/>
    <property type="molecule type" value="Genomic_DNA"/>
</dbReference>
<dbReference type="SUPFAM" id="SSF51412">
    <property type="entry name" value="Inosine monophosphate dehydrogenase (IMPDH)"/>
    <property type="match status" value="1"/>
</dbReference>
<keyword evidence="4" id="KW-0503">Monooxygenase</keyword>
<dbReference type="CDD" id="cd04730">
    <property type="entry name" value="NPD_like"/>
    <property type="match status" value="1"/>
</dbReference>
<evidence type="ECO:0000256" key="2">
    <source>
        <dbReference type="ARBA" id="ARBA00022643"/>
    </source>
</evidence>
<comment type="caution">
    <text evidence="4">The sequence shown here is derived from an EMBL/GenBank/DDBJ whole genome shotgun (WGS) entry which is preliminary data.</text>
</comment>
<sequence>MPFKTWLTESLGIRIPLVQGGMMWVGRAELISAVANAGCLGFLTALTQPTPEALRDEIRRCRGMLRPDAVQFGVNITLLPAINPPDYMAYARAAVEEGIKVIETAGNPGPILGYLKANGVTVIHKCVSLKHALRAEKMGVDCISIDGIECAGHGGEYDTTSLTLLPLCAEQLKIPYLASGGFANGKQVAAALVMGAAGVNMGTRWMATVEAPIHENVKKAIVDATEHDTVLVLRKFRNTSRLHKNKVSLEVHHIENTKKDVKFEDVAHLMSGKRGKGVYETGDVDTGVWSLGMCAGLIHEVLACDELARKLMGDAEDALSRARAPTRVGETARL</sequence>
<dbReference type="AlphaFoldDB" id="W9VUZ8"/>
<dbReference type="Gene3D" id="3.20.20.70">
    <property type="entry name" value="Aldolase class I"/>
    <property type="match status" value="1"/>
</dbReference>
<gene>
    <name evidence="4" type="ORF">A1O5_12264</name>
</gene>
<dbReference type="PANTHER" id="PTHR32332:SF20">
    <property type="entry name" value="2-NITROPROPANE DIOXYGENASE-LIKE PROTEIN"/>
    <property type="match status" value="1"/>
</dbReference>
<evidence type="ECO:0000313" key="5">
    <source>
        <dbReference type="Proteomes" id="UP000019471"/>
    </source>
</evidence>
<protein>
    <submittedName>
        <fullName evidence="4">Nitronate monooxygenase</fullName>
    </submittedName>
</protein>
<evidence type="ECO:0000256" key="1">
    <source>
        <dbReference type="ARBA" id="ARBA00022630"/>
    </source>
</evidence>
<dbReference type="InterPro" id="IPR013785">
    <property type="entry name" value="Aldolase_TIM"/>
</dbReference>
<dbReference type="Proteomes" id="UP000019471">
    <property type="component" value="Unassembled WGS sequence"/>
</dbReference>
<evidence type="ECO:0000313" key="4">
    <source>
        <dbReference type="EMBL" id="EXJ59383.1"/>
    </source>
</evidence>